<reference evidence="3" key="1">
    <citation type="journal article" date="2010" name="Science">
        <title>Signatures of adaptation to obligate biotrophy in the Hyaloperonospora arabidopsidis genome.</title>
        <authorList>
            <person name="Baxter L."/>
            <person name="Tripathy S."/>
            <person name="Ishaque N."/>
            <person name="Boot N."/>
            <person name="Cabral A."/>
            <person name="Kemen E."/>
            <person name="Thines M."/>
            <person name="Ah-Fong A."/>
            <person name="Anderson R."/>
            <person name="Badejoko W."/>
            <person name="Bittner-Eddy P."/>
            <person name="Boore J.L."/>
            <person name="Chibucos M.C."/>
            <person name="Coates M."/>
            <person name="Dehal P."/>
            <person name="Delehaunty K."/>
            <person name="Dong S."/>
            <person name="Downton P."/>
            <person name="Dumas B."/>
            <person name="Fabro G."/>
            <person name="Fronick C."/>
            <person name="Fuerstenberg S.I."/>
            <person name="Fulton L."/>
            <person name="Gaulin E."/>
            <person name="Govers F."/>
            <person name="Hughes L."/>
            <person name="Humphray S."/>
            <person name="Jiang R.H."/>
            <person name="Judelson H."/>
            <person name="Kamoun S."/>
            <person name="Kyung K."/>
            <person name="Meijer H."/>
            <person name="Minx P."/>
            <person name="Morris P."/>
            <person name="Nelson J."/>
            <person name="Phuntumart V."/>
            <person name="Qutob D."/>
            <person name="Rehmany A."/>
            <person name="Rougon-Cardoso A."/>
            <person name="Ryden P."/>
            <person name="Torto-Alalibo T."/>
            <person name="Studholme D."/>
            <person name="Wang Y."/>
            <person name="Win J."/>
            <person name="Wood J."/>
            <person name="Clifton S.W."/>
            <person name="Rogers J."/>
            <person name="Van den Ackerveken G."/>
            <person name="Jones J.D."/>
            <person name="McDowell J.M."/>
            <person name="Beynon J."/>
            <person name="Tyler B.M."/>
        </authorList>
    </citation>
    <scope>NUCLEOTIDE SEQUENCE [LARGE SCALE GENOMIC DNA]</scope>
    <source>
        <strain evidence="3">Emoy2</strain>
    </source>
</reference>
<organism evidence="2 3">
    <name type="scientific">Hyaloperonospora arabidopsidis (strain Emoy2)</name>
    <name type="common">Downy mildew agent</name>
    <name type="synonym">Peronospora arabidopsidis</name>
    <dbReference type="NCBI Taxonomy" id="559515"/>
    <lineage>
        <taxon>Eukaryota</taxon>
        <taxon>Sar</taxon>
        <taxon>Stramenopiles</taxon>
        <taxon>Oomycota</taxon>
        <taxon>Peronosporomycetes</taxon>
        <taxon>Peronosporales</taxon>
        <taxon>Peronosporaceae</taxon>
        <taxon>Hyaloperonospora</taxon>
    </lineage>
</organism>
<dbReference type="InParanoid" id="M4BV11"/>
<dbReference type="VEuPathDB" id="FungiDB:HpaG810351"/>
<dbReference type="HOGENOM" id="CLU_3036457_0_0_1"/>
<sequence length="55" mass="5858">MIIAASGGSRTITGSFDAGVVSGDRSLSTRPCDLLEEFKTRTSEQQPLQMRKVGA</sequence>
<dbReference type="Proteomes" id="UP000011713">
    <property type="component" value="Unassembled WGS sequence"/>
</dbReference>
<dbReference type="EMBL" id="JH597958">
    <property type="status" value="NOT_ANNOTATED_CDS"/>
    <property type="molecule type" value="Genomic_DNA"/>
</dbReference>
<proteinExistence type="predicted"/>
<evidence type="ECO:0000256" key="1">
    <source>
        <dbReference type="SAM" id="MobiDB-lite"/>
    </source>
</evidence>
<dbReference type="EnsemblProtists" id="HpaT810351">
    <property type="protein sequence ID" value="HpaP810351"/>
    <property type="gene ID" value="HpaG810351"/>
</dbReference>
<evidence type="ECO:0000313" key="3">
    <source>
        <dbReference type="Proteomes" id="UP000011713"/>
    </source>
</evidence>
<keyword evidence="3" id="KW-1185">Reference proteome</keyword>
<accession>M4BV11</accession>
<evidence type="ECO:0000313" key="2">
    <source>
        <dbReference type="EnsemblProtists" id="HpaP810351"/>
    </source>
</evidence>
<dbReference type="AlphaFoldDB" id="M4BV11"/>
<reference evidence="2" key="2">
    <citation type="submission" date="2015-06" db="UniProtKB">
        <authorList>
            <consortium name="EnsemblProtists"/>
        </authorList>
    </citation>
    <scope>IDENTIFICATION</scope>
    <source>
        <strain evidence="2">Emoy2</strain>
    </source>
</reference>
<name>M4BV11_HYAAE</name>
<protein>
    <submittedName>
        <fullName evidence="2">Uncharacterized protein</fullName>
    </submittedName>
</protein>
<feature type="region of interest" description="Disordered" evidence="1">
    <location>
        <begin position="1"/>
        <end position="27"/>
    </location>
</feature>